<keyword evidence="7" id="KW-1185">Reference proteome</keyword>
<dbReference type="OrthoDB" id="10010920at2759"/>
<accession>A0A4Y7TQP2</accession>
<gene>
    <name evidence="6" type="ORF">FA13DRAFT_1726850</name>
</gene>
<dbReference type="GO" id="GO:0008381">
    <property type="term" value="F:mechanosensitive monoatomic ion channel activity"/>
    <property type="evidence" value="ECO:0007669"/>
    <property type="project" value="TreeGrafter"/>
</dbReference>
<dbReference type="EMBL" id="QPFP01000005">
    <property type="protein sequence ID" value="TEB36493.1"/>
    <property type="molecule type" value="Genomic_DNA"/>
</dbReference>
<sequence>MEVALGLIIATSFTKVANSLKFLVMKKGPKYYQKPGYNTREQALADGAVIWTYGSFLDELLAFFGLGLALYFIALTYGKVTKESVIRYTTKCAYCRKEISQKALRCPMCTSWLDGREDKETTAIPRDNSD</sequence>
<organism evidence="6 7">
    <name type="scientific">Coprinellus micaceus</name>
    <name type="common">Glistening ink-cap mushroom</name>
    <name type="synonym">Coprinus micaceus</name>
    <dbReference type="NCBI Taxonomy" id="71717"/>
    <lineage>
        <taxon>Eukaryota</taxon>
        <taxon>Fungi</taxon>
        <taxon>Dikarya</taxon>
        <taxon>Basidiomycota</taxon>
        <taxon>Agaricomycotina</taxon>
        <taxon>Agaricomycetes</taxon>
        <taxon>Agaricomycetidae</taxon>
        <taxon>Agaricales</taxon>
        <taxon>Agaricineae</taxon>
        <taxon>Psathyrellaceae</taxon>
        <taxon>Coprinellus</taxon>
    </lineage>
</organism>
<evidence type="ECO:0000256" key="1">
    <source>
        <dbReference type="ARBA" id="ARBA00004141"/>
    </source>
</evidence>
<dbReference type="Gene3D" id="1.10.1200.120">
    <property type="entry name" value="Large-conductance mechanosensitive channel, MscL, domain 1"/>
    <property type="match status" value="1"/>
</dbReference>
<reference evidence="6 7" key="1">
    <citation type="journal article" date="2019" name="Nat. Ecol. Evol.">
        <title>Megaphylogeny resolves global patterns of mushroom evolution.</title>
        <authorList>
            <person name="Varga T."/>
            <person name="Krizsan K."/>
            <person name="Foldi C."/>
            <person name="Dima B."/>
            <person name="Sanchez-Garcia M."/>
            <person name="Sanchez-Ramirez S."/>
            <person name="Szollosi G.J."/>
            <person name="Szarkandi J.G."/>
            <person name="Papp V."/>
            <person name="Albert L."/>
            <person name="Andreopoulos W."/>
            <person name="Angelini C."/>
            <person name="Antonin V."/>
            <person name="Barry K.W."/>
            <person name="Bougher N.L."/>
            <person name="Buchanan P."/>
            <person name="Buyck B."/>
            <person name="Bense V."/>
            <person name="Catcheside P."/>
            <person name="Chovatia M."/>
            <person name="Cooper J."/>
            <person name="Damon W."/>
            <person name="Desjardin D."/>
            <person name="Finy P."/>
            <person name="Geml J."/>
            <person name="Haridas S."/>
            <person name="Hughes K."/>
            <person name="Justo A."/>
            <person name="Karasinski D."/>
            <person name="Kautmanova I."/>
            <person name="Kiss B."/>
            <person name="Kocsube S."/>
            <person name="Kotiranta H."/>
            <person name="LaButti K.M."/>
            <person name="Lechner B.E."/>
            <person name="Liimatainen K."/>
            <person name="Lipzen A."/>
            <person name="Lukacs Z."/>
            <person name="Mihaltcheva S."/>
            <person name="Morgado L.N."/>
            <person name="Niskanen T."/>
            <person name="Noordeloos M.E."/>
            <person name="Ohm R.A."/>
            <person name="Ortiz-Santana B."/>
            <person name="Ovrebo C."/>
            <person name="Racz N."/>
            <person name="Riley R."/>
            <person name="Savchenko A."/>
            <person name="Shiryaev A."/>
            <person name="Soop K."/>
            <person name="Spirin V."/>
            <person name="Szebenyi C."/>
            <person name="Tomsovsky M."/>
            <person name="Tulloss R.E."/>
            <person name="Uehling J."/>
            <person name="Grigoriev I.V."/>
            <person name="Vagvolgyi C."/>
            <person name="Papp T."/>
            <person name="Martin F.M."/>
            <person name="Miettinen O."/>
            <person name="Hibbett D.S."/>
            <person name="Nagy L.G."/>
        </authorList>
    </citation>
    <scope>NUCLEOTIDE SEQUENCE [LARGE SCALE GENOMIC DNA]</scope>
    <source>
        <strain evidence="6 7">FP101781</strain>
    </source>
</reference>
<dbReference type="InterPro" id="IPR036019">
    <property type="entry name" value="MscL_channel"/>
</dbReference>
<keyword evidence="2 5" id="KW-0812">Transmembrane</keyword>
<evidence type="ECO:0000256" key="4">
    <source>
        <dbReference type="ARBA" id="ARBA00023136"/>
    </source>
</evidence>
<dbReference type="PANTHER" id="PTHR30266:SF2">
    <property type="entry name" value="LARGE-CONDUCTANCE MECHANOSENSITIVE CHANNEL"/>
    <property type="match status" value="1"/>
</dbReference>
<feature type="transmembrane region" description="Helical" evidence="5">
    <location>
        <begin position="60"/>
        <end position="78"/>
    </location>
</feature>
<evidence type="ECO:0000256" key="2">
    <source>
        <dbReference type="ARBA" id="ARBA00022692"/>
    </source>
</evidence>
<keyword evidence="4 5" id="KW-0472">Membrane</keyword>
<dbReference type="STRING" id="71717.A0A4Y7TQP2"/>
<evidence type="ECO:0000313" key="7">
    <source>
        <dbReference type="Proteomes" id="UP000298030"/>
    </source>
</evidence>
<dbReference type="AlphaFoldDB" id="A0A4Y7TQP2"/>
<evidence type="ECO:0000256" key="5">
    <source>
        <dbReference type="SAM" id="Phobius"/>
    </source>
</evidence>
<keyword evidence="3 5" id="KW-1133">Transmembrane helix</keyword>
<dbReference type="Proteomes" id="UP000298030">
    <property type="component" value="Unassembled WGS sequence"/>
</dbReference>
<dbReference type="InterPro" id="IPR037673">
    <property type="entry name" value="MSC/AndL"/>
</dbReference>
<protein>
    <recommendedName>
        <fullName evidence="8">Gated mechanosensitive channel</fullName>
    </recommendedName>
</protein>
<comment type="subcellular location">
    <subcellularLocation>
        <location evidence="1">Membrane</location>
        <topology evidence="1">Multi-pass membrane protein</topology>
    </subcellularLocation>
</comment>
<dbReference type="SUPFAM" id="SSF81330">
    <property type="entry name" value="Gated mechanosensitive channel"/>
    <property type="match status" value="1"/>
</dbReference>
<name>A0A4Y7TQP2_COPMI</name>
<evidence type="ECO:0008006" key="8">
    <source>
        <dbReference type="Google" id="ProtNLM"/>
    </source>
</evidence>
<comment type="caution">
    <text evidence="6">The sequence shown here is derived from an EMBL/GenBank/DDBJ whole genome shotgun (WGS) entry which is preliminary data.</text>
</comment>
<proteinExistence type="predicted"/>
<dbReference type="GO" id="GO:0016020">
    <property type="term" value="C:membrane"/>
    <property type="evidence" value="ECO:0007669"/>
    <property type="project" value="UniProtKB-SubCell"/>
</dbReference>
<dbReference type="PANTHER" id="PTHR30266">
    <property type="entry name" value="MECHANOSENSITIVE CHANNEL MSCL"/>
    <property type="match status" value="1"/>
</dbReference>
<evidence type="ECO:0000256" key="3">
    <source>
        <dbReference type="ARBA" id="ARBA00022989"/>
    </source>
</evidence>
<evidence type="ECO:0000313" key="6">
    <source>
        <dbReference type="EMBL" id="TEB36493.1"/>
    </source>
</evidence>